<dbReference type="RefSeq" id="WP_237821229.1">
    <property type="nucleotide sequence ID" value="NZ_JAKLTQ010000008.1"/>
</dbReference>
<evidence type="ECO:0000313" key="1">
    <source>
        <dbReference type="EMBL" id="MCG2622682.1"/>
    </source>
</evidence>
<keyword evidence="2" id="KW-1185">Reference proteome</keyword>
<reference evidence="1" key="1">
    <citation type="submission" date="2022-01" db="EMBL/GenBank/DDBJ databases">
        <authorList>
            <person name="Jo J.-H."/>
            <person name="Im W.-T."/>
        </authorList>
    </citation>
    <scope>NUCLEOTIDE SEQUENCE</scope>
    <source>
        <strain evidence="1">I2-34</strain>
    </source>
</reference>
<comment type="caution">
    <text evidence="1">The sequence shown here is derived from an EMBL/GenBank/DDBJ whole genome shotgun (WGS) entry which is preliminary data.</text>
</comment>
<proteinExistence type="predicted"/>
<sequence length="76" mass="7954">MSFLQIPAHTVVEEPTGSAVPGHPDLRLVRGTVSDRVIYAGSGLGTRVSPVESIDDACARLRSGVARLAADLMPGR</sequence>
<accession>A0ABS9L7M8</accession>
<name>A0ABS9L7M8_9MICC</name>
<dbReference type="Proteomes" id="UP001165368">
    <property type="component" value="Unassembled WGS sequence"/>
</dbReference>
<evidence type="ECO:0000313" key="2">
    <source>
        <dbReference type="Proteomes" id="UP001165368"/>
    </source>
</evidence>
<organism evidence="1 2">
    <name type="scientific">Arthrobacter hankyongi</name>
    <dbReference type="NCBI Taxonomy" id="2904801"/>
    <lineage>
        <taxon>Bacteria</taxon>
        <taxon>Bacillati</taxon>
        <taxon>Actinomycetota</taxon>
        <taxon>Actinomycetes</taxon>
        <taxon>Micrococcales</taxon>
        <taxon>Micrococcaceae</taxon>
        <taxon>Arthrobacter</taxon>
    </lineage>
</organism>
<dbReference type="EMBL" id="JAKLTQ010000008">
    <property type="protein sequence ID" value="MCG2622682.1"/>
    <property type="molecule type" value="Genomic_DNA"/>
</dbReference>
<gene>
    <name evidence="1" type="ORF">LVY72_12280</name>
</gene>
<protein>
    <submittedName>
        <fullName evidence="1">Uncharacterized protein</fullName>
    </submittedName>
</protein>